<evidence type="ECO:0000256" key="13">
    <source>
        <dbReference type="SAM" id="Coils"/>
    </source>
</evidence>
<keyword evidence="11" id="KW-0413">Isomerase</keyword>
<keyword evidence="10" id="KW-0411">Iron-sulfur</keyword>
<dbReference type="InterPro" id="IPR027417">
    <property type="entry name" value="P-loop_NTPase"/>
</dbReference>
<dbReference type="Proteomes" id="UP001652625">
    <property type="component" value="Chromosome 12"/>
</dbReference>
<keyword evidence="6" id="KW-0378">Hydrolase</keyword>
<dbReference type="InterPro" id="IPR013020">
    <property type="entry name" value="Rad3/Chl1-like"/>
</dbReference>
<dbReference type="Pfam" id="PF06733">
    <property type="entry name" value="DEAD_2"/>
    <property type="match status" value="1"/>
</dbReference>
<accession>A0ABM4D6S1</accession>
<feature type="region of interest" description="Disordered" evidence="14">
    <location>
        <begin position="272"/>
        <end position="293"/>
    </location>
</feature>
<dbReference type="InterPro" id="IPR014013">
    <property type="entry name" value="Helic_SF1/SF2_ATP-bd_DinG/Rad3"/>
</dbReference>
<evidence type="ECO:0000256" key="10">
    <source>
        <dbReference type="ARBA" id="ARBA00023014"/>
    </source>
</evidence>
<dbReference type="GO" id="GO:0004386">
    <property type="term" value="F:helicase activity"/>
    <property type="evidence" value="ECO:0007669"/>
    <property type="project" value="UniProtKB-KW"/>
</dbReference>
<dbReference type="InterPro" id="IPR045028">
    <property type="entry name" value="DinG/Rad3-like"/>
</dbReference>
<evidence type="ECO:0000313" key="16">
    <source>
        <dbReference type="Proteomes" id="UP001652625"/>
    </source>
</evidence>
<evidence type="ECO:0000256" key="9">
    <source>
        <dbReference type="ARBA" id="ARBA00023004"/>
    </source>
</evidence>
<evidence type="ECO:0000256" key="4">
    <source>
        <dbReference type="ARBA" id="ARBA00022723"/>
    </source>
</evidence>
<evidence type="ECO:0000256" key="3">
    <source>
        <dbReference type="ARBA" id="ARBA00008435"/>
    </source>
</evidence>
<dbReference type="InterPro" id="IPR014001">
    <property type="entry name" value="Helicase_ATP-bd"/>
</dbReference>
<keyword evidence="8" id="KW-0067">ATP-binding</keyword>
<dbReference type="SMART" id="SM00491">
    <property type="entry name" value="HELICc2"/>
    <property type="match status" value="1"/>
</dbReference>
<dbReference type="Pfam" id="PF13307">
    <property type="entry name" value="Helicase_C_2"/>
    <property type="match status" value="1"/>
</dbReference>
<keyword evidence="5" id="KW-0547">Nucleotide-binding</keyword>
<comment type="similarity">
    <text evidence="3">Belongs to the DEAD box helicase family. DEAH subfamily. DDX11/CHL1 sub-subfamily.</text>
</comment>
<dbReference type="CDD" id="cd18788">
    <property type="entry name" value="SF2_C_XPD"/>
    <property type="match status" value="1"/>
</dbReference>
<feature type="domain" description="Helicase ATP-binding" evidence="15">
    <location>
        <begin position="6"/>
        <end position="424"/>
    </location>
</feature>
<dbReference type="Gene3D" id="3.40.50.300">
    <property type="entry name" value="P-loop containing nucleotide triphosphate hydrolases"/>
    <property type="match status" value="3"/>
</dbReference>
<keyword evidence="16" id="KW-1185">Reference proteome</keyword>
<evidence type="ECO:0000256" key="2">
    <source>
        <dbReference type="ARBA" id="ARBA00004123"/>
    </source>
</evidence>
<dbReference type="NCBIfam" id="TIGR00604">
    <property type="entry name" value="rad3"/>
    <property type="match status" value="1"/>
</dbReference>
<dbReference type="GeneID" id="100198206"/>
<dbReference type="SMART" id="SM00488">
    <property type="entry name" value="DEXDc2"/>
    <property type="match status" value="1"/>
</dbReference>
<evidence type="ECO:0000256" key="5">
    <source>
        <dbReference type="ARBA" id="ARBA00022741"/>
    </source>
</evidence>
<dbReference type="PANTHER" id="PTHR11472">
    <property type="entry name" value="DNA REPAIR DEAD HELICASE RAD3/XP-D SUBFAMILY MEMBER"/>
    <property type="match status" value="1"/>
</dbReference>
<evidence type="ECO:0000256" key="14">
    <source>
        <dbReference type="SAM" id="MobiDB-lite"/>
    </source>
</evidence>
<evidence type="ECO:0000259" key="15">
    <source>
        <dbReference type="PROSITE" id="PS51193"/>
    </source>
</evidence>
<gene>
    <name evidence="17" type="primary">LOC100198206</name>
</gene>
<reference evidence="17" key="1">
    <citation type="submission" date="2025-08" db="UniProtKB">
        <authorList>
            <consortium name="RefSeq"/>
        </authorList>
    </citation>
    <scope>IDENTIFICATION</scope>
</reference>
<evidence type="ECO:0000256" key="6">
    <source>
        <dbReference type="ARBA" id="ARBA00022801"/>
    </source>
</evidence>
<feature type="coiled-coil region" evidence="13">
    <location>
        <begin position="107"/>
        <end position="141"/>
    </location>
</feature>
<dbReference type="RefSeq" id="XP_065670004.1">
    <property type="nucleotide sequence ID" value="XM_065813932.1"/>
</dbReference>
<dbReference type="InterPro" id="IPR006554">
    <property type="entry name" value="Helicase-like_DEXD_c2"/>
</dbReference>
<name>A0ABM4D6S1_HYDVU</name>
<keyword evidence="12" id="KW-0539">Nucleus</keyword>
<proteinExistence type="inferred from homology"/>
<dbReference type="SMART" id="SM00487">
    <property type="entry name" value="DEXDc"/>
    <property type="match status" value="1"/>
</dbReference>
<evidence type="ECO:0000313" key="17">
    <source>
        <dbReference type="RefSeq" id="XP_065670004.1"/>
    </source>
</evidence>
<dbReference type="SUPFAM" id="SSF52540">
    <property type="entry name" value="P-loop containing nucleoside triphosphate hydrolases"/>
    <property type="match status" value="1"/>
</dbReference>
<keyword evidence="7 17" id="KW-0347">Helicase</keyword>
<dbReference type="PANTHER" id="PTHR11472:SF41">
    <property type="entry name" value="ATP-DEPENDENT DNA HELICASE DDX11-RELATED"/>
    <property type="match status" value="1"/>
</dbReference>
<keyword evidence="13" id="KW-0175">Coiled coil</keyword>
<organism evidence="16 17">
    <name type="scientific">Hydra vulgaris</name>
    <name type="common">Hydra</name>
    <name type="synonym">Hydra attenuata</name>
    <dbReference type="NCBI Taxonomy" id="6087"/>
    <lineage>
        <taxon>Eukaryota</taxon>
        <taxon>Metazoa</taxon>
        <taxon>Cnidaria</taxon>
        <taxon>Hydrozoa</taxon>
        <taxon>Hydroidolina</taxon>
        <taxon>Anthoathecata</taxon>
        <taxon>Aplanulata</taxon>
        <taxon>Hydridae</taxon>
        <taxon>Hydra</taxon>
    </lineage>
</organism>
<evidence type="ECO:0000256" key="7">
    <source>
        <dbReference type="ARBA" id="ARBA00022806"/>
    </source>
</evidence>
<protein>
    <submittedName>
        <fullName evidence="17">ATP-dependent DNA helicase DDX11 isoform X3</fullName>
    </submittedName>
</protein>
<sequence length="840" mass="96410">MALSKKEINFEFPFEPYDIQKSFMSTLYETLQNDKIGIFESPTGTGKSLSLICGSLKWLLDYEVEKEENIKSLINFSSAVGRTNDDKENDKEKKEPSWVMDFFKQKAANAQLEKLKEKESLKKKKNELIENRKNIVNVKRKRENCPSLENELNNNLTTSSIKEIINDEDSNKEDDEDLILDYCSDEDTVDLISDDEQDIIEEEHCTKIFYCSRTHSQLSQFVHEVQKSPYANRVKLVVLGSRQNYCINEIVNKQKNVYQINEKCLDLQKKKKERKKDLNQPKKKHKKEETSNGCPYYSSKKVHDFRDYVTMEVQDIEQIVKLGKDLNICPYYGTRQTIPKAQLVVLPYQTLLHRGTRESVGINIKDCVVIIDEAHNLIETINNIHSIEIRQNQIASSINQLKHYKDKYFKGLKAINLMYLKQIIFVFNSLLKVLKEHIESQTEEYLSTINDFIYSAKIDNVNLFKIHKYCEQSSIAKKLNGFVEKYQTEYVTTHSEENVEVLQTSQFMYAESFLYALTNSDKDGRILVTKSKVPNKSSIKFLMLNPAVHFNDIIKDCKSLILAGGTMAPVGEIKDLLFYTSGIPSSRITEFSCGHVIPSSNLLVLALQKGPSSIDMSFTYQSRNNFDLIDELGRLLVNICSVVPGGIVCFFPSYEYEEFVYKRWINTSLFNKIDSKKKVFREPKSAMLCDQVLSEYTNMIKKSQSGGAVLLSVVGGKMSEGINFSDDLGRCIVMIGLPYPNVNSPELKEKMQFLSRTISPTAGKEHLENICMKAVNQSIGRSIRHKNDYASIILIDQRYSRNSVINKLPSWIKSQLQTHQRFGPALASISKFFAGKRIVL</sequence>
<evidence type="ECO:0000256" key="1">
    <source>
        <dbReference type="ARBA" id="ARBA00001966"/>
    </source>
</evidence>
<evidence type="ECO:0000256" key="8">
    <source>
        <dbReference type="ARBA" id="ARBA00022840"/>
    </source>
</evidence>
<keyword evidence="4" id="KW-0479">Metal-binding</keyword>
<dbReference type="InterPro" id="IPR006555">
    <property type="entry name" value="ATP-dep_Helicase_C"/>
</dbReference>
<dbReference type="InterPro" id="IPR010614">
    <property type="entry name" value="RAD3-like_helicase_DEAD"/>
</dbReference>
<keyword evidence="9" id="KW-0408">Iron</keyword>
<evidence type="ECO:0000256" key="11">
    <source>
        <dbReference type="ARBA" id="ARBA00023235"/>
    </source>
</evidence>
<dbReference type="PROSITE" id="PS51193">
    <property type="entry name" value="HELICASE_ATP_BIND_2"/>
    <property type="match status" value="1"/>
</dbReference>
<comment type="subcellular location">
    <subcellularLocation>
        <location evidence="2">Nucleus</location>
    </subcellularLocation>
</comment>
<comment type="cofactor">
    <cofactor evidence="1">
        <name>[4Fe-4S] cluster</name>
        <dbReference type="ChEBI" id="CHEBI:49883"/>
    </cofactor>
</comment>
<evidence type="ECO:0000256" key="12">
    <source>
        <dbReference type="ARBA" id="ARBA00023242"/>
    </source>
</evidence>